<dbReference type="PROSITE" id="PS51831">
    <property type="entry name" value="HD"/>
    <property type="match status" value="1"/>
</dbReference>
<dbReference type="InterPro" id="IPR006674">
    <property type="entry name" value="HD_domain"/>
</dbReference>
<sequence length="686" mass="78205">MKIKIQHRYLCLSGIIVLLNILFHPPLAPKRYKIKEGEIANLDIIAPYDFPIPKTENELLQERKEIAQRIPPVYNLDSEIPQKVSRMIIGINALIDSLRRKGLPSDSILFSVQREYPIPASSVEFLLKQDYNRLLKKIGRDIEGLYRKGIIEKKEKPHKIITISSGEKEIIVSDDELFSITEAESILMKGQPKELQRLLGVLVIPNVLYDELKTQRRIDEVFANVPKTKGMVLRGEIIVEKHKRVTPEAIEKISALEKTYKISRGWEFLKLIFFQNLFYLSIFLFLIYFNTVHKLNLFQTRNLYYITTLMVIYLIILKIIYETNLVYLLPIAFFTILFSLYFNFYVAFVFTTVLSILSGLIFNSLGLMLYLFASGITALFSSQSLKTRFSLYRPMFYIAISNIVAIIFIEVYLLKEGIRFFALGAGLLNALFSGVAVALLLPLFEKLFDFTTDLTLLELMNLNLPIFKEMAINAPGTYHHSVVVGNLAEAGASAIGADPILARAGAYYHDIGKLKKPEYFIENQIGQKNPHDNLKPRVSALVIISHVKDGIEMAKAMKLPKKLISIIAEHHGTSRIETFYRKALNTTEGISEDAFSYPGPKPKTKEAALVMLADSVEATARAEKNITTAKLQKILKENFDKKFSDGQLDECPLNRFDLEQIKVAFLPILMGVFHPRLEYEEKSEKN</sequence>
<comment type="caution">
    <text evidence="3">The sequence shown here is derived from an EMBL/GenBank/DDBJ whole genome shotgun (WGS) entry which is preliminary data.</text>
</comment>
<accession>A0A7C4TAI8</accession>
<feature type="transmembrane region" description="Helical" evidence="1">
    <location>
        <begin position="356"/>
        <end position="382"/>
    </location>
</feature>
<dbReference type="InterPro" id="IPR006675">
    <property type="entry name" value="HDIG_dom"/>
</dbReference>
<proteinExistence type="predicted"/>
<dbReference type="InterPro" id="IPR003607">
    <property type="entry name" value="HD/PDEase_dom"/>
</dbReference>
<feature type="transmembrane region" description="Helical" evidence="1">
    <location>
        <begin position="328"/>
        <end position="350"/>
    </location>
</feature>
<feature type="transmembrane region" description="Helical" evidence="1">
    <location>
        <begin position="303"/>
        <end position="321"/>
    </location>
</feature>
<dbReference type="AlphaFoldDB" id="A0A7C4TAI8"/>
<dbReference type="InterPro" id="IPR011621">
    <property type="entry name" value="Metal-dep_PHydrolase_7TM_intra"/>
</dbReference>
<gene>
    <name evidence="3" type="ORF">ENV60_01135</name>
</gene>
<keyword evidence="1" id="KW-0472">Membrane</keyword>
<reference evidence="3" key="1">
    <citation type="journal article" date="2020" name="mSystems">
        <title>Genome- and Community-Level Interaction Insights into Carbon Utilization and Element Cycling Functions of Hydrothermarchaeota in Hydrothermal Sediment.</title>
        <authorList>
            <person name="Zhou Z."/>
            <person name="Liu Y."/>
            <person name="Xu W."/>
            <person name="Pan J."/>
            <person name="Luo Z.H."/>
            <person name="Li M."/>
        </authorList>
    </citation>
    <scope>NUCLEOTIDE SEQUENCE [LARGE SCALE GENOMIC DNA]</scope>
    <source>
        <strain evidence="3">SpSt-774</strain>
    </source>
</reference>
<evidence type="ECO:0000313" key="3">
    <source>
        <dbReference type="EMBL" id="HGV96887.1"/>
    </source>
</evidence>
<dbReference type="SUPFAM" id="SSF109604">
    <property type="entry name" value="HD-domain/PDEase-like"/>
    <property type="match status" value="1"/>
</dbReference>
<dbReference type="PANTHER" id="PTHR36442">
    <property type="entry name" value="CYCLIC-DI-AMP PHOSPHODIESTERASE PGPH"/>
    <property type="match status" value="1"/>
</dbReference>
<dbReference type="EMBL" id="DTGZ01000023">
    <property type="protein sequence ID" value="HGV96887.1"/>
    <property type="molecule type" value="Genomic_DNA"/>
</dbReference>
<feature type="transmembrane region" description="Helical" evidence="1">
    <location>
        <begin position="6"/>
        <end position="23"/>
    </location>
</feature>
<dbReference type="NCBIfam" id="TIGR00277">
    <property type="entry name" value="HDIG"/>
    <property type="match status" value="1"/>
</dbReference>
<keyword evidence="1" id="KW-1133">Transmembrane helix</keyword>
<dbReference type="Pfam" id="PF07697">
    <property type="entry name" value="7TMR-HDED"/>
    <property type="match status" value="1"/>
</dbReference>
<dbReference type="Pfam" id="PF01966">
    <property type="entry name" value="HD"/>
    <property type="match status" value="1"/>
</dbReference>
<dbReference type="Pfam" id="PF07698">
    <property type="entry name" value="7TM-7TMR_HD"/>
    <property type="match status" value="1"/>
</dbReference>
<name>A0A7C4TAI8_UNCW3</name>
<dbReference type="Gene3D" id="1.10.3210.10">
    <property type="entry name" value="Hypothetical protein af1432"/>
    <property type="match status" value="1"/>
</dbReference>
<evidence type="ECO:0000259" key="2">
    <source>
        <dbReference type="PROSITE" id="PS51831"/>
    </source>
</evidence>
<dbReference type="CDD" id="cd00077">
    <property type="entry name" value="HDc"/>
    <property type="match status" value="1"/>
</dbReference>
<dbReference type="PANTHER" id="PTHR36442:SF1">
    <property type="entry name" value="CYCLIC-DI-AMP PHOSPHODIESTERASE PGPH"/>
    <property type="match status" value="1"/>
</dbReference>
<feature type="domain" description="HD" evidence="2">
    <location>
        <begin position="477"/>
        <end position="619"/>
    </location>
</feature>
<dbReference type="SMART" id="SM00471">
    <property type="entry name" value="HDc"/>
    <property type="match status" value="1"/>
</dbReference>
<feature type="transmembrane region" description="Helical" evidence="1">
    <location>
        <begin position="268"/>
        <end position="291"/>
    </location>
</feature>
<evidence type="ECO:0000256" key="1">
    <source>
        <dbReference type="SAM" id="Phobius"/>
    </source>
</evidence>
<feature type="transmembrane region" description="Helical" evidence="1">
    <location>
        <begin position="394"/>
        <end position="414"/>
    </location>
</feature>
<keyword evidence="1" id="KW-0812">Transmembrane</keyword>
<dbReference type="InterPro" id="IPR052722">
    <property type="entry name" value="PgpH_phosphodiesterase"/>
</dbReference>
<feature type="transmembrane region" description="Helical" evidence="1">
    <location>
        <begin position="420"/>
        <end position="444"/>
    </location>
</feature>
<organism evidence="3">
    <name type="scientific">candidate division WOR-3 bacterium</name>
    <dbReference type="NCBI Taxonomy" id="2052148"/>
    <lineage>
        <taxon>Bacteria</taxon>
        <taxon>Bacteria division WOR-3</taxon>
    </lineage>
</organism>
<protein>
    <submittedName>
        <fullName evidence="3">HDIG domain-containing protein</fullName>
    </submittedName>
</protein>
<dbReference type="InterPro" id="IPR011624">
    <property type="entry name" value="Metal-dep_PHydrolase_7TM_extra"/>
</dbReference>